<sequence>MPPTLICPDVNTKVDDYDILQDVKEQKANVTIGQLLHDNPNYQKQIKAPLIKPRKRKVILPPVAVNFAELEDFGAPEISVEIDGCIIRNVPVDGGSGVNLLLESTIWITTGAIPIVPSGSLGTIHSWADVRMGPEVAKTEPIKTVVSPDDYEEVKVAEGKFFFLGKQLSD</sequence>
<accession>A0A176WIY9</accession>
<dbReference type="AlphaFoldDB" id="A0A176WIY9"/>
<dbReference type="EMBL" id="LVLJ01000776">
    <property type="protein sequence ID" value="OAE32623.1"/>
    <property type="molecule type" value="Genomic_DNA"/>
</dbReference>
<comment type="caution">
    <text evidence="1">The sequence shown here is derived from an EMBL/GenBank/DDBJ whole genome shotgun (WGS) entry which is preliminary data.</text>
</comment>
<reference evidence="1" key="1">
    <citation type="submission" date="2016-03" db="EMBL/GenBank/DDBJ databases">
        <title>Mechanisms controlling the formation of the plant cell surface in tip-growing cells are functionally conserved among land plants.</title>
        <authorList>
            <person name="Honkanen S."/>
            <person name="Jones V.A."/>
            <person name="Morieri G."/>
            <person name="Champion C."/>
            <person name="Hetherington A.J."/>
            <person name="Kelly S."/>
            <person name="Saint-Marcoux D."/>
            <person name="Proust H."/>
            <person name="Prescott H."/>
            <person name="Dolan L."/>
        </authorList>
    </citation>
    <scope>NUCLEOTIDE SEQUENCE [LARGE SCALE GENOMIC DNA]</scope>
    <source>
        <tissue evidence="1">Whole gametophyte</tissue>
    </source>
</reference>
<evidence type="ECO:0000313" key="2">
    <source>
        <dbReference type="Proteomes" id="UP000077202"/>
    </source>
</evidence>
<gene>
    <name evidence="1" type="ORF">AXG93_4293s1030</name>
</gene>
<proteinExistence type="predicted"/>
<protein>
    <submittedName>
        <fullName evidence="1">Uncharacterized protein</fullName>
    </submittedName>
</protein>
<dbReference type="Proteomes" id="UP000077202">
    <property type="component" value="Unassembled WGS sequence"/>
</dbReference>
<name>A0A176WIY9_MARPO</name>
<keyword evidence="2" id="KW-1185">Reference proteome</keyword>
<organism evidence="1 2">
    <name type="scientific">Marchantia polymorpha subsp. ruderalis</name>
    <dbReference type="NCBI Taxonomy" id="1480154"/>
    <lineage>
        <taxon>Eukaryota</taxon>
        <taxon>Viridiplantae</taxon>
        <taxon>Streptophyta</taxon>
        <taxon>Embryophyta</taxon>
        <taxon>Marchantiophyta</taxon>
        <taxon>Marchantiopsida</taxon>
        <taxon>Marchantiidae</taxon>
        <taxon>Marchantiales</taxon>
        <taxon>Marchantiaceae</taxon>
        <taxon>Marchantia</taxon>
    </lineage>
</organism>
<evidence type="ECO:0000313" key="1">
    <source>
        <dbReference type="EMBL" id="OAE32623.1"/>
    </source>
</evidence>